<reference evidence="3 4" key="1">
    <citation type="submission" date="2018-11" db="EMBL/GenBank/DDBJ databases">
        <authorList>
            <consortium name="Pathogen Informatics"/>
        </authorList>
    </citation>
    <scope>NUCLEOTIDE SEQUENCE [LARGE SCALE GENOMIC DNA]</scope>
</reference>
<keyword evidence="2" id="KW-0732">Signal</keyword>
<protein>
    <submittedName>
        <fullName evidence="3">Uncharacterized protein</fullName>
    </submittedName>
</protein>
<accession>A0A3P7QGE2</accession>
<evidence type="ECO:0000313" key="4">
    <source>
        <dbReference type="Proteomes" id="UP000281553"/>
    </source>
</evidence>
<dbReference type="Proteomes" id="UP000281553">
    <property type="component" value="Unassembled WGS sequence"/>
</dbReference>
<feature type="chain" id="PRO_5018148423" evidence="2">
    <location>
        <begin position="21"/>
        <end position="85"/>
    </location>
</feature>
<proteinExistence type="predicted"/>
<dbReference type="AlphaFoldDB" id="A0A3P7QGE2"/>
<name>A0A3P7QGE2_DIBLA</name>
<feature type="region of interest" description="Disordered" evidence="1">
    <location>
        <begin position="40"/>
        <end position="63"/>
    </location>
</feature>
<evidence type="ECO:0000256" key="1">
    <source>
        <dbReference type="SAM" id="MobiDB-lite"/>
    </source>
</evidence>
<organism evidence="3 4">
    <name type="scientific">Dibothriocephalus latus</name>
    <name type="common">Fish tapeworm</name>
    <name type="synonym">Diphyllobothrium latum</name>
    <dbReference type="NCBI Taxonomy" id="60516"/>
    <lineage>
        <taxon>Eukaryota</taxon>
        <taxon>Metazoa</taxon>
        <taxon>Spiralia</taxon>
        <taxon>Lophotrochozoa</taxon>
        <taxon>Platyhelminthes</taxon>
        <taxon>Cestoda</taxon>
        <taxon>Eucestoda</taxon>
        <taxon>Diphyllobothriidea</taxon>
        <taxon>Diphyllobothriidae</taxon>
        <taxon>Dibothriocephalus</taxon>
    </lineage>
</organism>
<feature type="non-terminal residue" evidence="3">
    <location>
        <position position="85"/>
    </location>
</feature>
<keyword evidence="4" id="KW-1185">Reference proteome</keyword>
<dbReference type="EMBL" id="UYRU01078693">
    <property type="protein sequence ID" value="VDN29389.1"/>
    <property type="molecule type" value="Genomic_DNA"/>
</dbReference>
<feature type="signal peptide" evidence="2">
    <location>
        <begin position="1"/>
        <end position="20"/>
    </location>
</feature>
<gene>
    <name evidence="3" type="ORF">DILT_LOCUS15358</name>
</gene>
<evidence type="ECO:0000313" key="3">
    <source>
        <dbReference type="EMBL" id="VDN29389.1"/>
    </source>
</evidence>
<sequence length="85" mass="9518">MSSRPLLALLISLHLSLAYAAVLYPWTYADFIDTRGLGGENEAGPLEEQADAEEEQQRPGLAKRPFYNPWANYHALISRLKSARS</sequence>
<evidence type="ECO:0000256" key="2">
    <source>
        <dbReference type="SAM" id="SignalP"/>
    </source>
</evidence>